<keyword evidence="3" id="KW-1185">Reference proteome</keyword>
<dbReference type="Gramene" id="OMO78328">
    <property type="protein sequence ID" value="OMO78328"/>
    <property type="gene ID" value="CCACVL1_14482"/>
</dbReference>
<dbReference type="AlphaFoldDB" id="A0A1R3I6Z4"/>
<protein>
    <submittedName>
        <fullName evidence="2">Coat protein</fullName>
    </submittedName>
</protein>
<sequence length="69" mass="7640">IMSKREAPWRTTLGTSKLGIGVLLRRLMILGLRLTCLIMSLVPLLLRTISVIVFRFCTGLAPQSQEEGA</sequence>
<evidence type="ECO:0000313" key="3">
    <source>
        <dbReference type="Proteomes" id="UP000188268"/>
    </source>
</evidence>
<evidence type="ECO:0000256" key="1">
    <source>
        <dbReference type="SAM" id="Phobius"/>
    </source>
</evidence>
<feature type="non-terminal residue" evidence="2">
    <location>
        <position position="69"/>
    </location>
</feature>
<keyword evidence="1" id="KW-1133">Transmembrane helix</keyword>
<feature type="transmembrane region" description="Helical" evidence="1">
    <location>
        <begin position="27"/>
        <end position="46"/>
    </location>
</feature>
<comment type="caution">
    <text evidence="2">The sequence shown here is derived from an EMBL/GenBank/DDBJ whole genome shotgun (WGS) entry which is preliminary data.</text>
</comment>
<keyword evidence="2" id="KW-0946">Virion</keyword>
<dbReference type="EMBL" id="AWWV01010578">
    <property type="protein sequence ID" value="OMO78328.1"/>
    <property type="molecule type" value="Genomic_DNA"/>
</dbReference>
<organism evidence="2 3">
    <name type="scientific">Corchorus capsularis</name>
    <name type="common">Jute</name>
    <dbReference type="NCBI Taxonomy" id="210143"/>
    <lineage>
        <taxon>Eukaryota</taxon>
        <taxon>Viridiplantae</taxon>
        <taxon>Streptophyta</taxon>
        <taxon>Embryophyta</taxon>
        <taxon>Tracheophyta</taxon>
        <taxon>Spermatophyta</taxon>
        <taxon>Magnoliopsida</taxon>
        <taxon>eudicotyledons</taxon>
        <taxon>Gunneridae</taxon>
        <taxon>Pentapetalae</taxon>
        <taxon>rosids</taxon>
        <taxon>malvids</taxon>
        <taxon>Malvales</taxon>
        <taxon>Malvaceae</taxon>
        <taxon>Grewioideae</taxon>
        <taxon>Apeibeae</taxon>
        <taxon>Corchorus</taxon>
    </lineage>
</organism>
<accession>A0A1R3I6Z4</accession>
<dbReference type="Proteomes" id="UP000188268">
    <property type="component" value="Unassembled WGS sequence"/>
</dbReference>
<reference evidence="2 3" key="1">
    <citation type="submission" date="2013-09" db="EMBL/GenBank/DDBJ databases">
        <title>Corchorus capsularis genome sequencing.</title>
        <authorList>
            <person name="Alam M."/>
            <person name="Haque M.S."/>
            <person name="Islam M.S."/>
            <person name="Emdad E.M."/>
            <person name="Islam M.M."/>
            <person name="Ahmed B."/>
            <person name="Halim A."/>
            <person name="Hossen Q.M.M."/>
            <person name="Hossain M.Z."/>
            <person name="Ahmed R."/>
            <person name="Khan M.M."/>
            <person name="Islam R."/>
            <person name="Rashid M.M."/>
            <person name="Khan S.A."/>
            <person name="Rahman M.S."/>
            <person name="Alam M."/>
        </authorList>
    </citation>
    <scope>NUCLEOTIDE SEQUENCE [LARGE SCALE GENOMIC DNA]</scope>
    <source>
        <strain evidence="3">cv. CVL-1</strain>
        <tissue evidence="2">Whole seedling</tissue>
    </source>
</reference>
<proteinExistence type="predicted"/>
<keyword evidence="1" id="KW-0472">Membrane</keyword>
<evidence type="ECO:0000313" key="2">
    <source>
        <dbReference type="EMBL" id="OMO78328.1"/>
    </source>
</evidence>
<keyword evidence="1" id="KW-0812">Transmembrane</keyword>
<gene>
    <name evidence="2" type="ORF">CCACVL1_14482</name>
</gene>
<feature type="non-terminal residue" evidence="2">
    <location>
        <position position="1"/>
    </location>
</feature>
<keyword evidence="2" id="KW-0167">Capsid protein</keyword>
<name>A0A1R3I6Z4_COCAP</name>